<name>A0A816JVK7_BRANA</name>
<proteinExistence type="predicted"/>
<feature type="compositionally biased region" description="Polar residues" evidence="1">
    <location>
        <begin position="129"/>
        <end position="139"/>
    </location>
</feature>
<gene>
    <name evidence="2" type="ORF">DARMORV10_C02P08850.1</name>
</gene>
<dbReference type="Gramene" id="CDY02727">
    <property type="protein sequence ID" value="CDY02727"/>
    <property type="gene ID" value="GSBRNA2T00114881001"/>
</dbReference>
<reference evidence="2" key="1">
    <citation type="submission" date="2021-01" db="EMBL/GenBank/DDBJ databases">
        <authorList>
            <consortium name="Genoscope - CEA"/>
            <person name="William W."/>
        </authorList>
    </citation>
    <scope>NUCLEOTIDE SEQUENCE</scope>
</reference>
<dbReference type="AlphaFoldDB" id="A0A816JVK7"/>
<evidence type="ECO:0000313" key="2">
    <source>
        <dbReference type="EMBL" id="CAF1887351.1"/>
    </source>
</evidence>
<feature type="region of interest" description="Disordered" evidence="1">
    <location>
        <begin position="83"/>
        <end position="115"/>
    </location>
</feature>
<sequence length="151" mass="16088">MEIDLTSPGELIPALSSQKPQLLENVSDQNVDNSGSFVLGLAAVFKDRPITISNTFSALPCSDTHTSINPFTLPKPLTAAELSKHPDTIPKPSEPSVVNQSLNPTPPFMMKSSQQNTKPFVFGPIAQPIQANTPSTSAPIPSLSPEEEPSI</sequence>
<feature type="region of interest" description="Disordered" evidence="1">
    <location>
        <begin position="127"/>
        <end position="151"/>
    </location>
</feature>
<protein>
    <submittedName>
        <fullName evidence="2">(rape) hypothetical protein</fullName>
    </submittedName>
</protein>
<evidence type="ECO:0000256" key="1">
    <source>
        <dbReference type="SAM" id="MobiDB-lite"/>
    </source>
</evidence>
<dbReference type="EMBL" id="HG994366">
    <property type="protein sequence ID" value="CAF1887351.1"/>
    <property type="molecule type" value="Genomic_DNA"/>
</dbReference>
<dbReference type="Proteomes" id="UP001295469">
    <property type="component" value="Chromosome C02"/>
</dbReference>
<accession>A0A816JVK7</accession>
<organism evidence="2">
    <name type="scientific">Brassica napus</name>
    <name type="common">Rape</name>
    <dbReference type="NCBI Taxonomy" id="3708"/>
    <lineage>
        <taxon>Eukaryota</taxon>
        <taxon>Viridiplantae</taxon>
        <taxon>Streptophyta</taxon>
        <taxon>Embryophyta</taxon>
        <taxon>Tracheophyta</taxon>
        <taxon>Spermatophyta</taxon>
        <taxon>Magnoliopsida</taxon>
        <taxon>eudicotyledons</taxon>
        <taxon>Gunneridae</taxon>
        <taxon>Pentapetalae</taxon>
        <taxon>rosids</taxon>
        <taxon>malvids</taxon>
        <taxon>Brassicales</taxon>
        <taxon>Brassicaceae</taxon>
        <taxon>Brassiceae</taxon>
        <taxon>Brassica</taxon>
    </lineage>
</organism>